<dbReference type="PIRSF" id="PIRSF000726">
    <property type="entry name" value="Asp_kin"/>
    <property type="match status" value="1"/>
</dbReference>
<dbReference type="GO" id="GO:0009090">
    <property type="term" value="P:homoserine biosynthetic process"/>
    <property type="evidence" value="ECO:0007669"/>
    <property type="project" value="TreeGrafter"/>
</dbReference>
<dbReference type="AlphaFoldDB" id="A0A6M1SRJ7"/>
<dbReference type="RefSeq" id="WP_165143774.1">
    <property type="nucleotide sequence ID" value="NZ_JAALLT010000005.1"/>
</dbReference>
<dbReference type="EC" id="2.7.2.4" evidence="9"/>
<protein>
    <recommendedName>
        <fullName evidence="9">Aspartokinase</fullName>
        <ecNumber evidence="9">2.7.2.4</ecNumber>
    </recommendedName>
</protein>
<dbReference type="PANTHER" id="PTHR21499">
    <property type="entry name" value="ASPARTATE KINASE"/>
    <property type="match status" value="1"/>
</dbReference>
<feature type="binding site" evidence="8">
    <location>
        <begin position="270"/>
        <end position="271"/>
    </location>
    <ligand>
        <name>ATP</name>
        <dbReference type="ChEBI" id="CHEBI:30616"/>
    </ligand>
</feature>
<dbReference type="InterPro" id="IPR036393">
    <property type="entry name" value="AceGlu_kinase-like_sf"/>
</dbReference>
<evidence type="ECO:0000256" key="9">
    <source>
        <dbReference type="RuleBase" id="RU003448"/>
    </source>
</evidence>
<evidence type="ECO:0000313" key="13">
    <source>
        <dbReference type="Proteomes" id="UP000473278"/>
    </source>
</evidence>
<organism evidence="12 13">
    <name type="scientific">Halalkalibaculum roseum</name>
    <dbReference type="NCBI Taxonomy" id="2709311"/>
    <lineage>
        <taxon>Bacteria</taxon>
        <taxon>Pseudomonadati</taxon>
        <taxon>Balneolota</taxon>
        <taxon>Balneolia</taxon>
        <taxon>Balneolales</taxon>
        <taxon>Balneolaceae</taxon>
        <taxon>Halalkalibaculum</taxon>
    </lineage>
</organism>
<evidence type="ECO:0000256" key="3">
    <source>
        <dbReference type="ARBA" id="ARBA00022679"/>
    </source>
</evidence>
<keyword evidence="6 8" id="KW-0067">ATP-binding</keyword>
<dbReference type="Pfam" id="PF00696">
    <property type="entry name" value="AA_kinase"/>
    <property type="match status" value="1"/>
</dbReference>
<evidence type="ECO:0000256" key="7">
    <source>
        <dbReference type="ARBA" id="ARBA00047872"/>
    </source>
</evidence>
<dbReference type="SUPFAM" id="SSF55021">
    <property type="entry name" value="ACT-like"/>
    <property type="match status" value="2"/>
</dbReference>
<dbReference type="GO" id="GO:0009088">
    <property type="term" value="P:threonine biosynthetic process"/>
    <property type="evidence" value="ECO:0007669"/>
    <property type="project" value="UniProtKB-UniPathway"/>
</dbReference>
<dbReference type="InterPro" id="IPR005260">
    <property type="entry name" value="Asp_kin_monofn"/>
</dbReference>
<keyword evidence="4 8" id="KW-0547">Nucleotide-binding</keyword>
<evidence type="ECO:0000256" key="8">
    <source>
        <dbReference type="PIRSR" id="PIRSR000726-1"/>
    </source>
</evidence>
<proteinExistence type="inferred from homology"/>
<dbReference type="SUPFAM" id="SSF53633">
    <property type="entry name" value="Carbamate kinase-like"/>
    <property type="match status" value="1"/>
</dbReference>
<feature type="domain" description="Aspartate/glutamate/uridylate kinase" evidence="11">
    <location>
        <begin position="2"/>
        <end position="291"/>
    </location>
</feature>
<accession>A0A6M1SRJ7</accession>
<name>A0A6M1SRJ7_9BACT</name>
<dbReference type="InterPro" id="IPR018042">
    <property type="entry name" value="Aspartate_kinase_CS"/>
</dbReference>
<dbReference type="Gene3D" id="3.30.70.260">
    <property type="match status" value="2"/>
</dbReference>
<keyword evidence="10" id="KW-0028">Amino-acid biosynthesis</keyword>
<dbReference type="EMBL" id="JAALLT010000005">
    <property type="protein sequence ID" value="NGP78041.1"/>
    <property type="molecule type" value="Genomic_DNA"/>
</dbReference>
<feature type="binding site" evidence="8">
    <location>
        <position position="245"/>
    </location>
    <ligand>
        <name>ATP</name>
        <dbReference type="ChEBI" id="CHEBI:30616"/>
    </ligand>
</feature>
<dbReference type="NCBIfam" id="TIGR00657">
    <property type="entry name" value="asp_kinases"/>
    <property type="match status" value="1"/>
</dbReference>
<dbReference type="PANTHER" id="PTHR21499:SF59">
    <property type="entry name" value="ASPARTOKINASE"/>
    <property type="match status" value="1"/>
</dbReference>
<sequence>MRVLKFGGTSMGDEHTWRRVLEIIKTYDRPIVIVSATARTTRQLVAAAELAAVDFGRASTMAIEIKERHELLIRNFLDRMNDRNGNNINELTEQCERWIEDRTKTLLQLLNEIAEEGNLTSRLKDAVAGIGEQLSSRLFSYCGSAFGLQTSWVDARSIIKTDSNFGNANPDLSLIAKNSEELSLLSAQGMIPVMGGYYGEDSKGEATTLGFEGSDFSASLLGSALDAEAIEIWTDVSGIYTCDPRIVEDAFPIKKMSFREATEMAYFGAKVLHPSTMNPAEEKQIPILVKNIFEPDHSGTIIRGETGENGKAKAMTFLKDVTIVTVTSPHTRMGYDFLSGVFKVLKDYHLSVNVVTTTEASISLALSSGQIHADMIDSMEELGEVQTKDKQGIISLIGCNFETMEEVSGQIFAAIPKTPVTMISYSSEKKNLNIVLPENLLTSSVQAIHKKLFDRSEK</sequence>
<dbReference type="GO" id="GO:0009089">
    <property type="term" value="P:lysine biosynthetic process via diaminopimelate"/>
    <property type="evidence" value="ECO:0007669"/>
    <property type="project" value="UniProtKB-UniPathway"/>
</dbReference>
<reference evidence="12 13" key="1">
    <citation type="submission" date="2020-02" db="EMBL/GenBank/DDBJ databases">
        <title>Balneolaceae bacterium YR4-1, complete genome.</title>
        <authorList>
            <person name="Li Y."/>
            <person name="Wu S."/>
        </authorList>
    </citation>
    <scope>NUCLEOTIDE SEQUENCE [LARGE SCALE GENOMIC DNA]</scope>
    <source>
        <strain evidence="12 13">YR4-1</strain>
    </source>
</reference>
<dbReference type="Proteomes" id="UP000473278">
    <property type="component" value="Unassembled WGS sequence"/>
</dbReference>
<dbReference type="GO" id="GO:0005829">
    <property type="term" value="C:cytosol"/>
    <property type="evidence" value="ECO:0007669"/>
    <property type="project" value="TreeGrafter"/>
</dbReference>
<evidence type="ECO:0000256" key="2">
    <source>
        <dbReference type="ARBA" id="ARBA00010122"/>
    </source>
</evidence>
<evidence type="ECO:0000313" key="12">
    <source>
        <dbReference type="EMBL" id="NGP78041.1"/>
    </source>
</evidence>
<evidence type="ECO:0000256" key="1">
    <source>
        <dbReference type="ARBA" id="ARBA00004766"/>
    </source>
</evidence>
<dbReference type="PROSITE" id="PS00324">
    <property type="entry name" value="ASPARTOKINASE"/>
    <property type="match status" value="1"/>
</dbReference>
<feature type="binding site" evidence="8">
    <location>
        <position position="240"/>
    </location>
    <ligand>
        <name>ATP</name>
        <dbReference type="ChEBI" id="CHEBI:30616"/>
    </ligand>
</feature>
<evidence type="ECO:0000256" key="5">
    <source>
        <dbReference type="ARBA" id="ARBA00022777"/>
    </source>
</evidence>
<comment type="similarity">
    <text evidence="2 9">Belongs to the aspartokinase family.</text>
</comment>
<dbReference type="GO" id="GO:0004072">
    <property type="term" value="F:aspartate kinase activity"/>
    <property type="evidence" value="ECO:0007669"/>
    <property type="project" value="UniProtKB-EC"/>
</dbReference>
<dbReference type="Gene3D" id="3.40.1160.10">
    <property type="entry name" value="Acetylglutamate kinase-like"/>
    <property type="match status" value="1"/>
</dbReference>
<dbReference type="InterPro" id="IPR001341">
    <property type="entry name" value="Asp_kinase"/>
</dbReference>
<dbReference type="UniPathway" id="UPA00050">
    <property type="reaction ID" value="UER00461"/>
</dbReference>
<dbReference type="UniPathway" id="UPA00051">
    <property type="reaction ID" value="UER00462"/>
</dbReference>
<evidence type="ECO:0000259" key="11">
    <source>
        <dbReference type="Pfam" id="PF00696"/>
    </source>
</evidence>
<evidence type="ECO:0000256" key="6">
    <source>
        <dbReference type="ARBA" id="ARBA00022840"/>
    </source>
</evidence>
<gene>
    <name evidence="12" type="ORF">G3570_15435</name>
</gene>
<keyword evidence="5 9" id="KW-0418">Kinase</keyword>
<evidence type="ECO:0000256" key="10">
    <source>
        <dbReference type="RuleBase" id="RU004249"/>
    </source>
</evidence>
<keyword evidence="13" id="KW-1185">Reference proteome</keyword>
<evidence type="ECO:0000256" key="4">
    <source>
        <dbReference type="ARBA" id="ARBA00022741"/>
    </source>
</evidence>
<dbReference type="CDD" id="cd04243">
    <property type="entry name" value="AAK_AK-HSDH-like"/>
    <property type="match status" value="1"/>
</dbReference>
<comment type="caution">
    <text evidence="12">The sequence shown here is derived from an EMBL/GenBank/DDBJ whole genome shotgun (WGS) entry which is preliminary data.</text>
</comment>
<dbReference type="GO" id="GO:0005524">
    <property type="term" value="F:ATP binding"/>
    <property type="evidence" value="ECO:0007669"/>
    <property type="project" value="UniProtKB-KW"/>
</dbReference>
<keyword evidence="3 9" id="KW-0808">Transferase</keyword>
<comment type="pathway">
    <text evidence="1 10">Amino-acid biosynthesis; L-lysine biosynthesis via DAP pathway; (S)-tetrahydrodipicolinate from L-aspartate: step 1/4.</text>
</comment>
<dbReference type="InterPro" id="IPR001048">
    <property type="entry name" value="Asp/Glu/Uridylate_kinase"/>
</dbReference>
<dbReference type="InterPro" id="IPR045865">
    <property type="entry name" value="ACT-like_dom_sf"/>
</dbReference>
<comment type="catalytic activity">
    <reaction evidence="7 9">
        <text>L-aspartate + ATP = 4-phospho-L-aspartate + ADP</text>
        <dbReference type="Rhea" id="RHEA:23776"/>
        <dbReference type="ChEBI" id="CHEBI:29991"/>
        <dbReference type="ChEBI" id="CHEBI:30616"/>
        <dbReference type="ChEBI" id="CHEBI:57535"/>
        <dbReference type="ChEBI" id="CHEBI:456216"/>
        <dbReference type="EC" id="2.7.2.4"/>
    </reaction>
</comment>
<dbReference type="UniPathway" id="UPA00034">
    <property type="reaction ID" value="UER00015"/>
</dbReference>
<comment type="pathway">
    <text evidence="10">Amino-acid biosynthesis; L-threonine biosynthesis; L-threonine from L-aspartate: step 1/5.</text>
</comment>
<feature type="binding site" evidence="8">
    <location>
        <begin position="234"/>
        <end position="235"/>
    </location>
    <ligand>
        <name>ATP</name>
        <dbReference type="ChEBI" id="CHEBI:30616"/>
    </ligand>
</feature>
<comment type="pathway">
    <text evidence="10">Amino-acid biosynthesis; L-methionine biosynthesis via de novo pathway; L-homoserine from L-aspartate: step 1/3.</text>
</comment>